<organism evidence="1 2">
    <name type="scientific">Mycena rosella</name>
    <name type="common">Pink bonnet</name>
    <name type="synonym">Agaricus rosellus</name>
    <dbReference type="NCBI Taxonomy" id="1033263"/>
    <lineage>
        <taxon>Eukaryota</taxon>
        <taxon>Fungi</taxon>
        <taxon>Dikarya</taxon>
        <taxon>Basidiomycota</taxon>
        <taxon>Agaricomycotina</taxon>
        <taxon>Agaricomycetes</taxon>
        <taxon>Agaricomycetidae</taxon>
        <taxon>Agaricales</taxon>
        <taxon>Marasmiineae</taxon>
        <taxon>Mycenaceae</taxon>
        <taxon>Mycena</taxon>
    </lineage>
</organism>
<sequence length="175" mass="19394">MYWVGEYKWANSSWGLTPELNVYCSETSSLLYLLRNSLRGPAYIEMTQGNSPSSSPKVQHTHIWGCLALVRTRINGCTGVRALGLLWIRVESTVNDGCARSKPTIWSCWVAQMRPKRAVCLCMACVVRAVRSCLSVVRAAVPGPGVTGCVWGCLSECGFLIYYGSWMAKDADTWE</sequence>
<evidence type="ECO:0000313" key="2">
    <source>
        <dbReference type="Proteomes" id="UP001221757"/>
    </source>
</evidence>
<protein>
    <submittedName>
        <fullName evidence="1">Uncharacterized protein</fullName>
    </submittedName>
</protein>
<accession>A0AAD7H2F8</accession>
<gene>
    <name evidence="1" type="ORF">B0H17DRAFT_1123539</name>
</gene>
<comment type="caution">
    <text evidence="1">The sequence shown here is derived from an EMBL/GenBank/DDBJ whole genome shotgun (WGS) entry which is preliminary data.</text>
</comment>
<keyword evidence="2" id="KW-1185">Reference proteome</keyword>
<proteinExistence type="predicted"/>
<evidence type="ECO:0000313" key="1">
    <source>
        <dbReference type="EMBL" id="KAJ7710386.1"/>
    </source>
</evidence>
<dbReference type="Proteomes" id="UP001221757">
    <property type="component" value="Unassembled WGS sequence"/>
</dbReference>
<name>A0AAD7H2F8_MYCRO</name>
<dbReference type="EMBL" id="JARKIE010000001">
    <property type="protein sequence ID" value="KAJ7710386.1"/>
    <property type="molecule type" value="Genomic_DNA"/>
</dbReference>
<reference evidence="1" key="1">
    <citation type="submission" date="2023-03" db="EMBL/GenBank/DDBJ databases">
        <title>Massive genome expansion in bonnet fungi (Mycena s.s.) driven by repeated elements and novel gene families across ecological guilds.</title>
        <authorList>
            <consortium name="Lawrence Berkeley National Laboratory"/>
            <person name="Harder C.B."/>
            <person name="Miyauchi S."/>
            <person name="Viragh M."/>
            <person name="Kuo A."/>
            <person name="Thoen E."/>
            <person name="Andreopoulos B."/>
            <person name="Lu D."/>
            <person name="Skrede I."/>
            <person name="Drula E."/>
            <person name="Henrissat B."/>
            <person name="Morin E."/>
            <person name="Kohler A."/>
            <person name="Barry K."/>
            <person name="LaButti K."/>
            <person name="Morin E."/>
            <person name="Salamov A."/>
            <person name="Lipzen A."/>
            <person name="Mereny Z."/>
            <person name="Hegedus B."/>
            <person name="Baldrian P."/>
            <person name="Stursova M."/>
            <person name="Weitz H."/>
            <person name="Taylor A."/>
            <person name="Grigoriev I.V."/>
            <person name="Nagy L.G."/>
            <person name="Martin F."/>
            <person name="Kauserud H."/>
        </authorList>
    </citation>
    <scope>NUCLEOTIDE SEQUENCE</scope>
    <source>
        <strain evidence="1">CBHHK067</strain>
    </source>
</reference>
<dbReference type="AlphaFoldDB" id="A0AAD7H2F8"/>